<evidence type="ECO:0000313" key="4">
    <source>
        <dbReference type="Proteomes" id="UP000837803"/>
    </source>
</evidence>
<reference evidence="3" key="1">
    <citation type="submission" date="2021-12" db="EMBL/GenBank/DDBJ databases">
        <authorList>
            <person name="Rodrigo-Torres L."/>
            <person name="Arahal R. D."/>
            <person name="Lucena T."/>
        </authorList>
    </citation>
    <scope>NUCLEOTIDE SEQUENCE</scope>
    <source>
        <strain evidence="3">CECT 8419</strain>
    </source>
</reference>
<feature type="coiled-coil region" evidence="1">
    <location>
        <begin position="581"/>
        <end position="608"/>
    </location>
</feature>
<keyword evidence="1" id="KW-0175">Coiled coil</keyword>
<evidence type="ECO:0000256" key="1">
    <source>
        <dbReference type="SAM" id="Coils"/>
    </source>
</evidence>
<feature type="signal peptide" evidence="2">
    <location>
        <begin position="1"/>
        <end position="24"/>
    </location>
</feature>
<keyword evidence="4" id="KW-1185">Reference proteome</keyword>
<keyword evidence="2" id="KW-0732">Signal</keyword>
<proteinExistence type="predicted"/>
<evidence type="ECO:0000256" key="2">
    <source>
        <dbReference type="SAM" id="SignalP"/>
    </source>
</evidence>
<dbReference type="EMBL" id="CAKLPZ010000002">
    <property type="protein sequence ID" value="CAH1001088.1"/>
    <property type="molecule type" value="Genomic_DNA"/>
</dbReference>
<gene>
    <name evidence="3" type="ORF">LEM8419_02035</name>
</gene>
<evidence type="ECO:0008006" key="5">
    <source>
        <dbReference type="Google" id="ProtNLM"/>
    </source>
</evidence>
<evidence type="ECO:0000313" key="3">
    <source>
        <dbReference type="EMBL" id="CAH1001088.1"/>
    </source>
</evidence>
<dbReference type="RefSeq" id="WP_238750989.1">
    <property type="nucleotide sequence ID" value="NZ_CAKLPZ010000002.1"/>
</dbReference>
<feature type="chain" id="PRO_5045234599" description="Tetratricopeptide repeat protein" evidence="2">
    <location>
        <begin position="25"/>
        <end position="751"/>
    </location>
</feature>
<accession>A0ABM9B204</accession>
<protein>
    <recommendedName>
        <fullName evidence="5">Tetratricopeptide repeat protein</fullName>
    </recommendedName>
</protein>
<dbReference type="Proteomes" id="UP000837803">
    <property type="component" value="Unassembled WGS sequence"/>
</dbReference>
<sequence length="751" mass="85978">MNRHPYSYLLLLALGLSLCTGVRAQCPVPLTHTYRFLNPRVVGYDSQLAPFFLHFGAAYREQLSQPAELQRAANVAEWHERFCDQAPAADIETVVYGNTLNLLRELRRLLDIPEATAADLPQAVRTNAFARHLLEAKCVEVIDYLVFAKECEPFVTRPASAFAERVPARAEMEALIERGLAAFPQTESHYVRLRYAYQLLRLAHYLREYDYVLELYDYLMPKVDADPSLIYDWIEGHRAGALQSLGNYAESAYLFSRIFERSPSKRESAYNSFRIQTDAQWQEALLLCQNDHERAMLHVLRAHNGRAVVVEELRDIYAYEPTNRALELLTMRELQELERELLGENLRPGTAGAGTRDRLIALQSFINRVVEERTSDRPDFWLLARGVLELLAGDHFFARETFAILSARTESDTIRQQVSILEKVSGVLELSRVTDSVELHYYALLTDDALRSRYPSLRPLINDKLEAVYRQTGRAAKADLLRYGFDAIAKNPSVDALRALDRMADSLNRNRFDRALLADRVGPHAVADITNLLANDYLQRGQWKAALELYRRIPSGRIDAYGRFAPFERQFGDRVSYVPPADRATYNKVQLLSRLDELEEEADRTTNDTLAARNYFNIGLALYNLTYFSYNWVFADAFRSGTSAARAAASSPPTEVFPHVTAPLGNREHFSMDQPRYYFERAMRRAPDKEAAAMAAYYAAKTERNEYYARGRPGGSRPFSYFRLLQENYASTDFYDTLIAECKTFAWFVGR</sequence>
<comment type="caution">
    <text evidence="3">The sequence shown here is derived from an EMBL/GenBank/DDBJ whole genome shotgun (WGS) entry which is preliminary data.</text>
</comment>
<organism evidence="3 4">
    <name type="scientific">Neolewinella maritima</name>
    <dbReference type="NCBI Taxonomy" id="1383882"/>
    <lineage>
        <taxon>Bacteria</taxon>
        <taxon>Pseudomonadati</taxon>
        <taxon>Bacteroidota</taxon>
        <taxon>Saprospiria</taxon>
        <taxon>Saprospirales</taxon>
        <taxon>Lewinellaceae</taxon>
        <taxon>Neolewinella</taxon>
    </lineage>
</organism>
<name>A0ABM9B204_9BACT</name>